<name>A0A4D4JAT4_9PSEU</name>
<reference evidence="2" key="1">
    <citation type="submission" date="2019-04" db="EMBL/GenBank/DDBJ databases">
        <title>Draft genome sequence of Pseudonocardiaceae bacterium SL3-2-4.</title>
        <authorList>
            <person name="Ningsih F."/>
            <person name="Yokota A."/>
            <person name="Sakai Y."/>
            <person name="Nanatani K."/>
            <person name="Yabe S."/>
            <person name="Oetari A."/>
            <person name="Sjamsuridzal W."/>
        </authorList>
    </citation>
    <scope>NUCLEOTIDE SEQUENCE [LARGE SCALE GENOMIC DNA]</scope>
    <source>
        <strain evidence="2">SL3-2-4</strain>
    </source>
</reference>
<proteinExistence type="predicted"/>
<dbReference type="EMBL" id="BJFL01000015">
    <property type="protein sequence ID" value="GDY31546.1"/>
    <property type="molecule type" value="Genomic_DNA"/>
</dbReference>
<organism evidence="1 2">
    <name type="scientific">Gandjariella thermophila</name>
    <dbReference type="NCBI Taxonomy" id="1931992"/>
    <lineage>
        <taxon>Bacteria</taxon>
        <taxon>Bacillati</taxon>
        <taxon>Actinomycetota</taxon>
        <taxon>Actinomycetes</taxon>
        <taxon>Pseudonocardiales</taxon>
        <taxon>Pseudonocardiaceae</taxon>
        <taxon>Gandjariella</taxon>
    </lineage>
</organism>
<dbReference type="OrthoDB" id="4244884at2"/>
<protein>
    <recommendedName>
        <fullName evidence="3">DUF742 domain-containing protein</fullName>
    </recommendedName>
</protein>
<accession>A0A4D4JAT4</accession>
<evidence type="ECO:0000313" key="1">
    <source>
        <dbReference type="EMBL" id="GDY31546.1"/>
    </source>
</evidence>
<dbReference type="InterPro" id="IPR007995">
    <property type="entry name" value="DUF742"/>
</dbReference>
<dbReference type="PANTHER" id="PTHR36221">
    <property type="entry name" value="DUF742 DOMAIN-CONTAINING PROTEIN"/>
    <property type="match status" value="1"/>
</dbReference>
<comment type="caution">
    <text evidence="1">The sequence shown here is derived from an EMBL/GenBank/DDBJ whole genome shotgun (WGS) entry which is preliminary data.</text>
</comment>
<evidence type="ECO:0008006" key="3">
    <source>
        <dbReference type="Google" id="ProtNLM"/>
    </source>
</evidence>
<dbReference type="Pfam" id="PF05331">
    <property type="entry name" value="DUF742"/>
    <property type="match status" value="1"/>
</dbReference>
<dbReference type="PANTHER" id="PTHR36221:SF1">
    <property type="entry name" value="DUF742 DOMAIN-CONTAINING PROTEIN"/>
    <property type="match status" value="1"/>
</dbReference>
<dbReference type="RefSeq" id="WP_137814617.1">
    <property type="nucleotide sequence ID" value="NZ_BJFL01000015.1"/>
</dbReference>
<gene>
    <name evidence="1" type="ORF">GTS_31790</name>
</gene>
<keyword evidence="2" id="KW-1185">Reference proteome</keyword>
<dbReference type="Proteomes" id="UP000298860">
    <property type="component" value="Unassembled WGS sequence"/>
</dbReference>
<dbReference type="AlphaFoldDB" id="A0A4D4JAT4"/>
<evidence type="ECO:0000313" key="2">
    <source>
        <dbReference type="Proteomes" id="UP000298860"/>
    </source>
</evidence>
<sequence length="128" mass="13686">MTGYDGEHEGAEWVDEAAGPVVRPYALTGGRTGAAGERLDLAAQVVATRARTNLAGLQPEHLRILELCQRPWSIAELAVYVDVPLAVAKVLVGDLVERGDVTVRPPVQPAHAPDRHLLQAVLDGIRAL</sequence>